<dbReference type="EMBL" id="JAGSSW010000006">
    <property type="protein sequence ID" value="MBR8464196.1"/>
    <property type="molecule type" value="Genomic_DNA"/>
</dbReference>
<dbReference type="SUPFAM" id="SSF89155">
    <property type="entry name" value="TorD-like"/>
    <property type="match status" value="1"/>
</dbReference>
<proteinExistence type="predicted"/>
<dbReference type="InterPro" id="IPR050289">
    <property type="entry name" value="TorD/DmsD_chaperones"/>
</dbReference>
<dbReference type="InterPro" id="IPR020945">
    <property type="entry name" value="DMSO/NO3_reduct_chaperone"/>
</dbReference>
<dbReference type="InterPro" id="IPR036411">
    <property type="entry name" value="TorD-like_sf"/>
</dbReference>
<dbReference type="PANTHER" id="PTHR34227:SF1">
    <property type="entry name" value="DIMETHYL SULFOXIDE REDUCTASE CHAPERONE-RELATED"/>
    <property type="match status" value="1"/>
</dbReference>
<accession>A0ABS5HIV6</accession>
<keyword evidence="3" id="KW-1185">Reference proteome</keyword>
<name>A0ABS5HIV6_9BACT</name>
<keyword evidence="1" id="KW-0143">Chaperone</keyword>
<organism evidence="2 3">
    <name type="scientific">Campylobacter anatolicus</name>
    <dbReference type="NCBI Taxonomy" id="2829105"/>
    <lineage>
        <taxon>Bacteria</taxon>
        <taxon>Pseudomonadati</taxon>
        <taxon>Campylobacterota</taxon>
        <taxon>Epsilonproteobacteria</taxon>
        <taxon>Campylobacterales</taxon>
        <taxon>Campylobacteraceae</taxon>
        <taxon>Campylobacter</taxon>
    </lineage>
</organism>
<comment type="caution">
    <text evidence="2">The sequence shown here is derived from an EMBL/GenBank/DDBJ whole genome shotgun (WGS) entry which is preliminary data.</text>
</comment>
<dbReference type="RefSeq" id="WP_212142152.1">
    <property type="nucleotide sequence ID" value="NZ_JAGSSW010000006.1"/>
</dbReference>
<dbReference type="Proteomes" id="UP000682951">
    <property type="component" value="Unassembled WGS sequence"/>
</dbReference>
<dbReference type="PANTHER" id="PTHR34227">
    <property type="entry name" value="CHAPERONE PROTEIN YCDY"/>
    <property type="match status" value="1"/>
</dbReference>
<dbReference type="Pfam" id="PF02613">
    <property type="entry name" value="Nitrate_red_del"/>
    <property type="match status" value="1"/>
</dbReference>
<evidence type="ECO:0000256" key="1">
    <source>
        <dbReference type="ARBA" id="ARBA00023186"/>
    </source>
</evidence>
<sequence length="217" mass="25541">MQSNLRQNLSRSIYVEDLLRRLFLQELKSENLDEFLAIASNLSYKFKEHKFITELFKLKDDNDALDEARYEFNALFVGPRRPKAVPYESAYFDYKTIFGEKTMQVRGFYDSIGLKVQEEKFDKFPDDFIGFELQCLYFLSFKALKSFEVNLGDRALEFARAKAEFINTHAKMWFSEFANCVNNAAKLKIWLAFGEFLNLYLQNEIINLKSVTSIEKI</sequence>
<gene>
    <name evidence="2" type="ORF">KDD93_06430</name>
</gene>
<protein>
    <submittedName>
        <fullName evidence="2">Molecular chaperone TorD family protein</fullName>
    </submittedName>
</protein>
<dbReference type="Gene3D" id="1.10.3480.10">
    <property type="entry name" value="TorD-like"/>
    <property type="match status" value="1"/>
</dbReference>
<evidence type="ECO:0000313" key="3">
    <source>
        <dbReference type="Proteomes" id="UP000682951"/>
    </source>
</evidence>
<reference evidence="2 3" key="1">
    <citation type="submission" date="2021-04" db="EMBL/GenBank/DDBJ databases">
        <title>Molecular and phenotypic characterization and identification of bacterial isolates recovered from the Anatolian ground squirrels (Spermophilus xanthoprymnus) and which have the potential to form a new species in the Campylobacter genus.</title>
        <authorList>
            <person name="Aydin F."/>
            <person name="Abay S."/>
            <person name="Kayman T."/>
            <person name="Karakaya E."/>
            <person name="Mustak H.K."/>
            <person name="Mustak I.B."/>
            <person name="Bilgin N."/>
            <person name="Duzler A."/>
            <person name="Sahin O."/>
            <person name="Guran O."/>
            <person name="Saticioglu I.B."/>
        </authorList>
    </citation>
    <scope>NUCLEOTIDE SEQUENCE [LARGE SCALE GENOMIC DNA]</scope>
    <source>
        <strain evidence="3">faydin-G24</strain>
    </source>
</reference>
<evidence type="ECO:0000313" key="2">
    <source>
        <dbReference type="EMBL" id="MBR8464196.1"/>
    </source>
</evidence>